<proteinExistence type="predicted"/>
<protein>
    <recommendedName>
        <fullName evidence="4">Secreted protein</fullName>
    </recommendedName>
</protein>
<sequence>MTVPDRGGQDAFMRTRLLTALAVGTVLLTASPAVADDHYPEGERCGAYVLRGDPKLYWKHCTSGRDGLKVKADVKWAMDRTYCVAANTKRSLGDANRIRKVTIEGRC</sequence>
<keyword evidence="1" id="KW-0732">Signal</keyword>
<evidence type="ECO:0000313" key="2">
    <source>
        <dbReference type="EMBL" id="EFL27078.1"/>
    </source>
</evidence>
<dbReference type="Proteomes" id="UP000003963">
    <property type="component" value="Unassembled WGS sequence"/>
</dbReference>
<feature type="signal peptide" evidence="1">
    <location>
        <begin position="1"/>
        <end position="35"/>
    </location>
</feature>
<dbReference type="EMBL" id="GG657754">
    <property type="protein sequence ID" value="EFL27078.1"/>
    <property type="molecule type" value="Genomic_DNA"/>
</dbReference>
<organism evidence="2 3">
    <name type="scientific">Streptomyces himastatinicus ATCC 53653</name>
    <dbReference type="NCBI Taxonomy" id="457427"/>
    <lineage>
        <taxon>Bacteria</taxon>
        <taxon>Bacillati</taxon>
        <taxon>Actinomycetota</taxon>
        <taxon>Actinomycetes</taxon>
        <taxon>Kitasatosporales</taxon>
        <taxon>Streptomycetaceae</taxon>
        <taxon>Streptomyces</taxon>
        <taxon>Streptomyces violaceusniger group</taxon>
    </lineage>
</organism>
<gene>
    <name evidence="2" type="ORF">SSOG_06792</name>
</gene>
<reference evidence="2 3" key="1">
    <citation type="submission" date="2009-02" db="EMBL/GenBank/DDBJ databases">
        <title>Annotation of Streptomyces hygroscopicus strain ATCC 53653.</title>
        <authorList>
            <consortium name="The Broad Institute Genome Sequencing Platform"/>
            <consortium name="Broad Institute Microbial Sequencing Center"/>
            <person name="Fischbach M."/>
            <person name="Godfrey P."/>
            <person name="Ward D."/>
            <person name="Young S."/>
            <person name="Zeng Q."/>
            <person name="Koehrsen M."/>
            <person name="Alvarado L."/>
            <person name="Berlin A.M."/>
            <person name="Bochicchio J."/>
            <person name="Borenstein D."/>
            <person name="Chapman S.B."/>
            <person name="Chen Z."/>
            <person name="Engels R."/>
            <person name="Freedman E."/>
            <person name="Gellesch M."/>
            <person name="Goldberg J."/>
            <person name="Griggs A."/>
            <person name="Gujja S."/>
            <person name="Heilman E.R."/>
            <person name="Heiman D.I."/>
            <person name="Hepburn T.A."/>
            <person name="Howarth C."/>
            <person name="Jen D."/>
            <person name="Larson L."/>
            <person name="Lewis B."/>
            <person name="Mehta T."/>
            <person name="Park D."/>
            <person name="Pearson M."/>
            <person name="Richards J."/>
            <person name="Roberts A."/>
            <person name="Saif S."/>
            <person name="Shea T.D."/>
            <person name="Shenoy N."/>
            <person name="Sisk P."/>
            <person name="Stolte C."/>
            <person name="Sykes S.N."/>
            <person name="Thomson T."/>
            <person name="Walk T."/>
            <person name="White J."/>
            <person name="Yandava C."/>
            <person name="Straight P."/>
            <person name="Clardy J."/>
            <person name="Hung D."/>
            <person name="Kolter R."/>
            <person name="Mekalanos J."/>
            <person name="Walker S."/>
            <person name="Walsh C.T."/>
            <person name="Wieland-Brown L.C."/>
            <person name="Haas B."/>
            <person name="Nusbaum C."/>
            <person name="Birren B."/>
        </authorList>
    </citation>
    <scope>NUCLEOTIDE SEQUENCE [LARGE SCALE GENOMIC DNA]</scope>
    <source>
        <strain evidence="2 3">ATCC 53653</strain>
    </source>
</reference>
<dbReference type="AlphaFoldDB" id="D9WC30"/>
<name>D9WC30_9ACTN</name>
<accession>D9WC30</accession>
<dbReference type="STRING" id="457427.SSOG_06792"/>
<feature type="chain" id="PRO_5003131096" description="Secreted protein" evidence="1">
    <location>
        <begin position="36"/>
        <end position="107"/>
    </location>
</feature>
<dbReference type="HOGENOM" id="CLU_2208558_0_0_11"/>
<evidence type="ECO:0000313" key="3">
    <source>
        <dbReference type="Proteomes" id="UP000003963"/>
    </source>
</evidence>
<keyword evidence="3" id="KW-1185">Reference proteome</keyword>
<evidence type="ECO:0008006" key="4">
    <source>
        <dbReference type="Google" id="ProtNLM"/>
    </source>
</evidence>
<evidence type="ECO:0000256" key="1">
    <source>
        <dbReference type="SAM" id="SignalP"/>
    </source>
</evidence>